<protein>
    <submittedName>
        <fullName evidence="3">Iron-regulated protein FrpC</fullName>
    </submittedName>
</protein>
<keyword evidence="4" id="KW-1185">Reference proteome</keyword>
<dbReference type="OrthoDB" id="436550at2759"/>
<evidence type="ECO:0000256" key="1">
    <source>
        <dbReference type="ARBA" id="ARBA00004613"/>
    </source>
</evidence>
<dbReference type="Gene3D" id="2.150.10.10">
    <property type="entry name" value="Serralysin-like metalloprotease, C-terminal"/>
    <property type="match status" value="1"/>
</dbReference>
<dbReference type="InterPro" id="IPR001343">
    <property type="entry name" value="Hemolysn_Ca-bd"/>
</dbReference>
<proteinExistence type="predicted"/>
<sequence length="1473" mass="159758">MGVTAIAKHSMAAQDAFKGGYYSRGVVYGIMAGLDTLSVILDGVSMAFDCIPGVGTAISLVVDVLNTLVDFTNMIIGFFVDMVDNRSSEELVKESFASYLKSSAFQSYIDRQAEAYKEQGYDLSVYMVDAKALGLEEEGVDYSKIDDTIIRKLSDKAVADATDITLRKAILDDSSTGSALYGGLSDDMILAGAGGDTLYGLDGDDLLFGEAGNDSIYGGPGNDYLNGGTSADDLFGGKDDDLIAYEPGIDRIADGGDGADTIKISSDFFRQKYNKAQNSTSLRGGRKKSKSPEASELVELYESDRESYVSESSLTGSYFWYLARRGTKCYLTDGGHIYSCTKSITGEIGEFKKSAYSIDSISSSLAVYNETYNIMVYNGNSKLKAIFTFAFRRPNSIVNVENVSVRFSSDSGSAVDTSCQVIGGPNTAVIESSCGDNTYIYTGNRNTVVLVTLSKSSSWQIYKSIIGGSGSNTLVLNGTNSTAGYSLERHQIMLLDHDIDLVNANRVENEANRGLWFGDEQKVNRGIFVKNMQTIKFSNSQSDNDAFRIDCTNLSAGHHFILDSHVNGARFYGSAGDDKISITMMSGTNNIIDAYGGKNMLSMESCEISADMNIDINPIPRARAGSIKGENCEVELKNFSSVRGNARTTFIGGHTENNNLLIASGGECTVSSRGGNNTLVAMRGRHVLKGGTGSDIFEVYGPLMTEFVIVTVTRRERLPVATCMGAVSQAAVLAIPVLQNDSPEVKLNTAQVVDSRGNRISGKGAVTISSDKRSITFSELSAFDFMDQKLTEIVRIQYVTEGSTAVIEEHTEGNALMLHGFSSKSQLDLEVDSTGDLLWKDSSGRLVLTDKYWGDLFRAGIRNLDLLFSNFASRFPTIQLNSTDPNTNEMSYEQVFDFLSEKLGHLKTSINDFGNTLEVTNPTTNIVDAKDGGNYIYGKSKNVSYISGVGNDIIDLSALGEGTSSDASQTSVQTGEGDKVVIVTGNAGPVQINFGVSSRKKRSTKILVFQGVDASQVLTSEGLTFMTGTSTITLDSPPDMLVFSRDLYMVIDDVDLFVTTRRANNPSPFFYNRVLNDNLEQYGNFRNTHEERIFLQITPQTGVLQIKLLDGTEVLHTWKIPIRAVFDLEAVNISHGCQLEFQFGIGLSEGVYDAQKIRKLVMDCLRSSERHTVVRDHQDGGEIYGGSGNNVLKATGSHQVLNTGRCQSSSGKDIVHIASDAEDTSVQLIARGDTLVVGQKFIVIEGIVADVVTVSRPNGDPIRPTAGSAFNAAPFCINIGTSTVASFDAVPTYLFFGCAGEYEIVSDPSTFVQTISTNKYTNRYIVNEEGMVTFLATGFESSELVLQLSSFGFQNHTRVAFETVHSEIVGWMVLEYARESNITKGDVAVQIATYIPGGIRFRDRTVSSGEIVSFLHDVLNKAETTFDSTVGVSAGNATKTVEGMLAKNNPSSVYHDILKTCRETFRVTNIDPE</sequence>
<dbReference type="InterPro" id="IPR050557">
    <property type="entry name" value="RTX_toxin/Mannuronan_C5-epim"/>
</dbReference>
<dbReference type="PROSITE" id="PS00330">
    <property type="entry name" value="HEMOLYSIN_CALCIUM"/>
    <property type="match status" value="2"/>
</dbReference>
<dbReference type="EMBL" id="NBIV01000109">
    <property type="protein sequence ID" value="PXF43853.1"/>
    <property type="molecule type" value="Genomic_DNA"/>
</dbReference>
<dbReference type="SUPFAM" id="SSF51120">
    <property type="entry name" value="beta-Roll"/>
    <property type="match status" value="2"/>
</dbReference>
<evidence type="ECO:0000256" key="2">
    <source>
        <dbReference type="ARBA" id="ARBA00022525"/>
    </source>
</evidence>
<dbReference type="PRINTS" id="PR00313">
    <property type="entry name" value="CABNDNGRPT"/>
</dbReference>
<dbReference type="GO" id="GO:0005509">
    <property type="term" value="F:calcium ion binding"/>
    <property type="evidence" value="ECO:0007669"/>
    <property type="project" value="InterPro"/>
</dbReference>
<dbReference type="InterPro" id="IPR011049">
    <property type="entry name" value="Serralysin-like_metalloprot_C"/>
</dbReference>
<dbReference type="Pfam" id="PF00353">
    <property type="entry name" value="HemolysinCabind"/>
    <property type="match status" value="3"/>
</dbReference>
<dbReference type="InterPro" id="IPR018511">
    <property type="entry name" value="Hemolysin-typ_Ca-bd_CS"/>
</dbReference>
<organism evidence="3 4">
    <name type="scientific">Gracilariopsis chorda</name>
    <dbReference type="NCBI Taxonomy" id="448386"/>
    <lineage>
        <taxon>Eukaryota</taxon>
        <taxon>Rhodophyta</taxon>
        <taxon>Florideophyceae</taxon>
        <taxon>Rhodymeniophycidae</taxon>
        <taxon>Gracilariales</taxon>
        <taxon>Gracilariaceae</taxon>
        <taxon>Gracilariopsis</taxon>
    </lineage>
</organism>
<comment type="subcellular location">
    <subcellularLocation>
        <location evidence="1">Secreted</location>
    </subcellularLocation>
</comment>
<comment type="caution">
    <text evidence="3">The sequence shown here is derived from an EMBL/GenBank/DDBJ whole genome shotgun (WGS) entry which is preliminary data.</text>
</comment>
<gene>
    <name evidence="3" type="ORF">BWQ96_06399</name>
</gene>
<evidence type="ECO:0000313" key="3">
    <source>
        <dbReference type="EMBL" id="PXF43853.1"/>
    </source>
</evidence>
<dbReference type="GO" id="GO:0005576">
    <property type="term" value="C:extracellular region"/>
    <property type="evidence" value="ECO:0007669"/>
    <property type="project" value="UniProtKB-SubCell"/>
</dbReference>
<keyword evidence="2" id="KW-0964">Secreted</keyword>
<evidence type="ECO:0000313" key="4">
    <source>
        <dbReference type="Proteomes" id="UP000247409"/>
    </source>
</evidence>
<name>A0A2V3IP71_9FLOR</name>
<reference evidence="3 4" key="1">
    <citation type="journal article" date="2018" name="Mol. Biol. Evol.">
        <title>Analysis of the draft genome of the red seaweed Gracilariopsis chorda provides insights into genome size evolution in Rhodophyta.</title>
        <authorList>
            <person name="Lee J."/>
            <person name="Yang E.C."/>
            <person name="Graf L."/>
            <person name="Yang J.H."/>
            <person name="Qiu H."/>
            <person name="Zel Zion U."/>
            <person name="Chan C.X."/>
            <person name="Stephens T.G."/>
            <person name="Weber A.P.M."/>
            <person name="Boo G.H."/>
            <person name="Boo S.M."/>
            <person name="Kim K.M."/>
            <person name="Shin Y."/>
            <person name="Jung M."/>
            <person name="Lee S.J."/>
            <person name="Yim H.S."/>
            <person name="Lee J.H."/>
            <person name="Bhattacharya D."/>
            <person name="Yoon H.S."/>
        </authorList>
    </citation>
    <scope>NUCLEOTIDE SEQUENCE [LARGE SCALE GENOMIC DNA]</scope>
    <source>
        <strain evidence="3 4">SKKU-2015</strain>
        <tissue evidence="3">Whole body</tissue>
    </source>
</reference>
<dbReference type="PANTHER" id="PTHR38340">
    <property type="entry name" value="S-LAYER PROTEIN"/>
    <property type="match status" value="1"/>
</dbReference>
<accession>A0A2V3IP71</accession>
<dbReference type="PANTHER" id="PTHR38340:SF1">
    <property type="entry name" value="S-LAYER PROTEIN"/>
    <property type="match status" value="1"/>
</dbReference>
<dbReference type="Proteomes" id="UP000247409">
    <property type="component" value="Unassembled WGS sequence"/>
</dbReference>